<protein>
    <submittedName>
        <fullName evidence="2">VOC family protein</fullName>
    </submittedName>
</protein>
<feature type="domain" description="PhnB-like" evidence="1">
    <location>
        <begin position="2"/>
        <end position="116"/>
    </location>
</feature>
<organism evidence="2 3">
    <name type="scientific">Flaviaesturariibacter aridisoli</name>
    <dbReference type="NCBI Taxonomy" id="2545761"/>
    <lineage>
        <taxon>Bacteria</taxon>
        <taxon>Pseudomonadati</taxon>
        <taxon>Bacteroidota</taxon>
        <taxon>Chitinophagia</taxon>
        <taxon>Chitinophagales</taxon>
        <taxon>Chitinophagaceae</taxon>
        <taxon>Flaviaestuariibacter</taxon>
    </lineage>
</organism>
<dbReference type="InterPro" id="IPR009725">
    <property type="entry name" value="3_dmu_93_MTrfase"/>
</dbReference>
<dbReference type="PANTHER" id="PTHR33990">
    <property type="entry name" value="PROTEIN YJDN-RELATED"/>
    <property type="match status" value="1"/>
</dbReference>
<sequence length="157" mass="17211">MQKITPFLWFNDKAEEAVGFYTGLFGGTVTQTERYGPHGPGPEGSVMTMAFELFGLKYIALNGGPHYQFTEAVSFVVHCETQEEIDRYWEALLADGGKASRCGWLKDRFGLSWQIVPVQLPQLLKAGDAAAKGRVMGAMMKMVKMDIAALEAAAAAR</sequence>
<dbReference type="InterPro" id="IPR028973">
    <property type="entry name" value="PhnB-like"/>
</dbReference>
<comment type="caution">
    <text evidence="2">The sequence shown here is derived from an EMBL/GenBank/DDBJ whole genome shotgun (WGS) entry which is preliminary data.</text>
</comment>
<keyword evidence="3" id="KW-1185">Reference proteome</keyword>
<dbReference type="PIRSF" id="PIRSF021700">
    <property type="entry name" value="3_dmu_93_MTrfase"/>
    <property type="match status" value="1"/>
</dbReference>
<reference evidence="2 3" key="1">
    <citation type="submission" date="2019-03" db="EMBL/GenBank/DDBJ databases">
        <authorList>
            <person name="Kim M.K.M."/>
        </authorList>
    </citation>
    <scope>NUCLEOTIDE SEQUENCE [LARGE SCALE GENOMIC DNA]</scope>
    <source>
        <strain evidence="2 3">17J68-15</strain>
    </source>
</reference>
<proteinExistence type="predicted"/>
<dbReference type="Proteomes" id="UP000295164">
    <property type="component" value="Unassembled WGS sequence"/>
</dbReference>
<dbReference type="InterPro" id="IPR029068">
    <property type="entry name" value="Glyas_Bleomycin-R_OHBP_Dase"/>
</dbReference>
<dbReference type="CDD" id="cd06588">
    <property type="entry name" value="PhnB_like"/>
    <property type="match status" value="1"/>
</dbReference>
<dbReference type="Gene3D" id="3.10.180.10">
    <property type="entry name" value="2,3-Dihydroxybiphenyl 1,2-Dioxygenase, domain 1"/>
    <property type="match status" value="1"/>
</dbReference>
<dbReference type="RefSeq" id="WP_131852860.1">
    <property type="nucleotide sequence ID" value="NZ_SKFH01000027.1"/>
</dbReference>
<evidence type="ECO:0000313" key="3">
    <source>
        <dbReference type="Proteomes" id="UP000295164"/>
    </source>
</evidence>
<gene>
    <name evidence="2" type="ORF">E0486_14025</name>
</gene>
<name>A0A4R4DYM2_9BACT</name>
<dbReference type="Pfam" id="PF06983">
    <property type="entry name" value="3-dmu-9_3-mt"/>
    <property type="match status" value="1"/>
</dbReference>
<evidence type="ECO:0000259" key="1">
    <source>
        <dbReference type="Pfam" id="PF06983"/>
    </source>
</evidence>
<dbReference type="AlphaFoldDB" id="A0A4R4DYM2"/>
<accession>A0A4R4DYM2</accession>
<dbReference type="PANTHER" id="PTHR33990:SF2">
    <property type="entry name" value="PHNB-LIKE DOMAIN-CONTAINING PROTEIN"/>
    <property type="match status" value="1"/>
</dbReference>
<dbReference type="SUPFAM" id="SSF54593">
    <property type="entry name" value="Glyoxalase/Bleomycin resistance protein/Dihydroxybiphenyl dioxygenase"/>
    <property type="match status" value="1"/>
</dbReference>
<evidence type="ECO:0000313" key="2">
    <source>
        <dbReference type="EMBL" id="TCZ68396.1"/>
    </source>
</evidence>
<dbReference type="EMBL" id="SKFH01000027">
    <property type="protein sequence ID" value="TCZ68396.1"/>
    <property type="molecule type" value="Genomic_DNA"/>
</dbReference>
<dbReference type="OrthoDB" id="9806473at2"/>